<evidence type="ECO:0000313" key="1">
    <source>
        <dbReference type="EMBL" id="KKL79120.1"/>
    </source>
</evidence>
<organism evidence="1">
    <name type="scientific">marine sediment metagenome</name>
    <dbReference type="NCBI Taxonomy" id="412755"/>
    <lineage>
        <taxon>unclassified sequences</taxon>
        <taxon>metagenomes</taxon>
        <taxon>ecological metagenomes</taxon>
    </lineage>
</organism>
<sequence length="651" mass="66619">MLSVQGGVPTWRTPANIMTDLSGQAGADFSMNTNKITSVTDPSSAQDAATKNYVDTTAVLDALFDAHTILYAVSDNTPLALTVAASRIVGRKASGNISAMTGAETIALLSGANLDVGAFDVRGQTVTADGLTSTRVVFAGASGVLSGDSDFTFVTDTLTVTKIAAFILTGMIDVNGNTLGDGTDELITFTEVTSPVNQINITNAATGERPIVSVVGDDTDINMRLKTKGIGHVDIPFTLPPTAGEELDGIFISVDASAQAATAIFQAFHVETTGSPSGAIEGITTVGEVAPVHQHVTAPAIPDQGEFAGRKTGGGSSWADGIDGLEIFVVNSDSIFVGAATQFDEIEVIFGTAATKNCVPSFFYSTGASTWTQFFPSDGTAGFTSSGNISWTLGDISGLWLNTGDPGGGLATDGFWIRIDRTRVADPGSPTPTTIKIALAAEYQWDKTGNLTILSVTTATIISSGAITIKPNGDTDDYLSIETLTNVPTIKGVGAYTRFGDAGFTAHSLTSEDDVMVSGKLEVAGVFHPNAMTLGGAITGDSNAINNIDTLSLTGNIFNPTAGETGALSVRGSLNALGSGGVFQIFGHSHATAPGAIRLFTSDAAGTADTQRVNISGAAATAVASWINVTHTGMVLSGTLDANGQALGDVN</sequence>
<protein>
    <submittedName>
        <fullName evidence="1">Uncharacterized protein</fullName>
    </submittedName>
</protein>
<name>A0A0F9HBN8_9ZZZZ</name>
<reference evidence="1" key="1">
    <citation type="journal article" date="2015" name="Nature">
        <title>Complex archaea that bridge the gap between prokaryotes and eukaryotes.</title>
        <authorList>
            <person name="Spang A."/>
            <person name="Saw J.H."/>
            <person name="Jorgensen S.L."/>
            <person name="Zaremba-Niedzwiedzka K."/>
            <person name="Martijn J."/>
            <person name="Lind A.E."/>
            <person name="van Eijk R."/>
            <person name="Schleper C."/>
            <person name="Guy L."/>
            <person name="Ettema T.J."/>
        </authorList>
    </citation>
    <scope>NUCLEOTIDE SEQUENCE</scope>
</reference>
<dbReference type="EMBL" id="LAZR01023262">
    <property type="protein sequence ID" value="KKL79120.1"/>
    <property type="molecule type" value="Genomic_DNA"/>
</dbReference>
<comment type="caution">
    <text evidence="1">The sequence shown here is derived from an EMBL/GenBank/DDBJ whole genome shotgun (WGS) entry which is preliminary data.</text>
</comment>
<gene>
    <name evidence="1" type="ORF">LCGC14_2018030</name>
</gene>
<proteinExistence type="predicted"/>
<feature type="non-terminal residue" evidence="1">
    <location>
        <position position="651"/>
    </location>
</feature>
<accession>A0A0F9HBN8</accession>
<dbReference type="AlphaFoldDB" id="A0A0F9HBN8"/>